<comment type="cofactor">
    <cofactor evidence="1">
        <name>FMN</name>
        <dbReference type="ChEBI" id="CHEBI:58210"/>
    </cofactor>
</comment>
<evidence type="ECO:0000259" key="6">
    <source>
        <dbReference type="Pfam" id="PF00881"/>
    </source>
</evidence>
<dbReference type="InterPro" id="IPR029479">
    <property type="entry name" value="Nitroreductase"/>
</dbReference>
<sequence length="232" mass="25669">MRDIDPEIMRAAVETAIVTRRSVRGFLPTPVGRETVERLLEVASRAPSGSNMQPWKVHVLSGPALERLKAELLGLHESGAPEAREYDYYPRDWRAPYLDRRRALGWNLFALAGVAKGDREGSARQRGRNYAFFGAPVGMIFTIDRDLGQGSWLDFGTFLQNIMIAARGHGLDTCPQAALANYPAAVRRQLGIPDTELVLCGMALGVADPDEPTNRLAAEREPVAAFARFHDR</sequence>
<evidence type="ECO:0000313" key="8">
    <source>
        <dbReference type="Proteomes" id="UP000595197"/>
    </source>
</evidence>
<dbReference type="SUPFAM" id="SSF55469">
    <property type="entry name" value="FMN-dependent nitroreductase-like"/>
    <property type="match status" value="1"/>
</dbReference>
<dbReference type="Pfam" id="PF00881">
    <property type="entry name" value="Nitroreductase"/>
    <property type="match status" value="1"/>
</dbReference>
<evidence type="ECO:0000256" key="4">
    <source>
        <dbReference type="ARBA" id="ARBA00022643"/>
    </source>
</evidence>
<keyword evidence="7" id="KW-0614">Plasmid</keyword>
<gene>
    <name evidence="7" type="ORF">IGS68_27950</name>
</gene>
<feature type="domain" description="Nitroreductase" evidence="6">
    <location>
        <begin position="17"/>
        <end position="205"/>
    </location>
</feature>
<keyword evidence="4" id="KW-0288">FMN</keyword>
<dbReference type="EMBL" id="CP067421">
    <property type="protein sequence ID" value="QQP93010.1"/>
    <property type="molecule type" value="Genomic_DNA"/>
</dbReference>
<organism evidence="7 8">
    <name type="scientific">Skermanella cutis</name>
    <dbReference type="NCBI Taxonomy" id="2775420"/>
    <lineage>
        <taxon>Bacteria</taxon>
        <taxon>Pseudomonadati</taxon>
        <taxon>Pseudomonadota</taxon>
        <taxon>Alphaproteobacteria</taxon>
        <taxon>Rhodospirillales</taxon>
        <taxon>Azospirillaceae</taxon>
        <taxon>Skermanella</taxon>
    </lineage>
</organism>
<dbReference type="PANTHER" id="PTHR43673:SF2">
    <property type="entry name" value="NITROREDUCTASE"/>
    <property type="match status" value="1"/>
</dbReference>
<evidence type="ECO:0000256" key="2">
    <source>
        <dbReference type="ARBA" id="ARBA00007118"/>
    </source>
</evidence>
<protein>
    <submittedName>
        <fullName evidence="7">Nitroreductase</fullName>
    </submittedName>
</protein>
<accession>A0ABX7BF32</accession>
<reference evidence="7" key="1">
    <citation type="submission" date="2021-02" db="EMBL/GenBank/DDBJ databases">
        <title>Skermanella TT6 skin isolate.</title>
        <authorList>
            <person name="Lee K."/>
            <person name="Ganzorig M."/>
        </authorList>
    </citation>
    <scope>NUCLEOTIDE SEQUENCE</scope>
    <source>
        <strain evidence="7">TT6</strain>
    </source>
</reference>
<proteinExistence type="inferred from homology"/>
<geneLocation type="plasmid" evidence="7 8">
    <name>pTT6-1</name>
</geneLocation>
<dbReference type="PANTHER" id="PTHR43673">
    <property type="entry name" value="NAD(P)H NITROREDUCTASE YDGI-RELATED"/>
    <property type="match status" value="1"/>
</dbReference>
<dbReference type="Gene3D" id="3.40.109.10">
    <property type="entry name" value="NADH Oxidase"/>
    <property type="match status" value="1"/>
</dbReference>
<dbReference type="CDD" id="cd02136">
    <property type="entry name" value="PnbA_NfnB-like"/>
    <property type="match status" value="1"/>
</dbReference>
<dbReference type="InterPro" id="IPR000415">
    <property type="entry name" value="Nitroreductase-like"/>
</dbReference>
<name>A0ABX7BF32_9PROT</name>
<dbReference type="RefSeq" id="WP_201082351.1">
    <property type="nucleotide sequence ID" value="NZ_CP067421.1"/>
</dbReference>
<keyword evidence="8" id="KW-1185">Reference proteome</keyword>
<dbReference type="Proteomes" id="UP000595197">
    <property type="component" value="Plasmid pTT6-1"/>
</dbReference>
<evidence type="ECO:0000256" key="3">
    <source>
        <dbReference type="ARBA" id="ARBA00022630"/>
    </source>
</evidence>
<evidence type="ECO:0000256" key="1">
    <source>
        <dbReference type="ARBA" id="ARBA00001917"/>
    </source>
</evidence>
<comment type="similarity">
    <text evidence="2">Belongs to the nitroreductase family.</text>
</comment>
<evidence type="ECO:0000256" key="5">
    <source>
        <dbReference type="ARBA" id="ARBA00023002"/>
    </source>
</evidence>
<keyword evidence="3" id="KW-0285">Flavoprotein</keyword>
<keyword evidence="5" id="KW-0560">Oxidoreductase</keyword>
<evidence type="ECO:0000313" key="7">
    <source>
        <dbReference type="EMBL" id="QQP93010.1"/>
    </source>
</evidence>